<keyword evidence="2" id="KW-1185">Reference proteome</keyword>
<dbReference type="EMBL" id="BTRK01000003">
    <property type="protein sequence ID" value="GMR42116.1"/>
    <property type="molecule type" value="Genomic_DNA"/>
</dbReference>
<organism evidence="1 2">
    <name type="scientific">Pristionchus mayeri</name>
    <dbReference type="NCBI Taxonomy" id="1317129"/>
    <lineage>
        <taxon>Eukaryota</taxon>
        <taxon>Metazoa</taxon>
        <taxon>Ecdysozoa</taxon>
        <taxon>Nematoda</taxon>
        <taxon>Chromadorea</taxon>
        <taxon>Rhabditida</taxon>
        <taxon>Rhabditina</taxon>
        <taxon>Diplogasteromorpha</taxon>
        <taxon>Diplogasteroidea</taxon>
        <taxon>Neodiplogasteridae</taxon>
        <taxon>Pristionchus</taxon>
    </lineage>
</organism>
<feature type="non-terminal residue" evidence="1">
    <location>
        <position position="1"/>
    </location>
</feature>
<proteinExistence type="predicted"/>
<accession>A0AAN4ZNE4</accession>
<dbReference type="AlphaFoldDB" id="A0AAN4ZNE4"/>
<dbReference type="Proteomes" id="UP001328107">
    <property type="component" value="Unassembled WGS sequence"/>
</dbReference>
<evidence type="ECO:0000313" key="2">
    <source>
        <dbReference type="Proteomes" id="UP001328107"/>
    </source>
</evidence>
<protein>
    <submittedName>
        <fullName evidence="1">Uncharacterized protein</fullName>
    </submittedName>
</protein>
<comment type="caution">
    <text evidence="1">The sequence shown here is derived from an EMBL/GenBank/DDBJ whole genome shotgun (WGS) entry which is preliminary data.</text>
</comment>
<reference evidence="2" key="1">
    <citation type="submission" date="2022-10" db="EMBL/GenBank/DDBJ databases">
        <title>Genome assembly of Pristionchus species.</title>
        <authorList>
            <person name="Yoshida K."/>
            <person name="Sommer R.J."/>
        </authorList>
    </citation>
    <scope>NUCLEOTIDE SEQUENCE [LARGE SCALE GENOMIC DNA]</scope>
    <source>
        <strain evidence="2">RS5460</strain>
    </source>
</reference>
<sequence length="63" mass="7156">PSIRAITSQFLHLHVAILESGMEDSEYESLFVTIAVNLMLPVDWTFPVLITLKSIEYTIGEYI</sequence>
<evidence type="ECO:0000313" key="1">
    <source>
        <dbReference type="EMBL" id="GMR42116.1"/>
    </source>
</evidence>
<name>A0AAN4ZNE4_9BILA</name>
<gene>
    <name evidence="1" type="ORF">PMAYCL1PPCAC_12311</name>
</gene>